<evidence type="ECO:0000313" key="1">
    <source>
        <dbReference type="EMBL" id="MCM3738573.1"/>
    </source>
</evidence>
<dbReference type="Proteomes" id="UP001202289">
    <property type="component" value="Unassembled WGS sequence"/>
</dbReference>
<dbReference type="EMBL" id="JAMBOP010000060">
    <property type="protein sequence ID" value="MCM3738573.1"/>
    <property type="molecule type" value="Genomic_DNA"/>
</dbReference>
<accession>A0ACC6AD24</accession>
<comment type="caution">
    <text evidence="1">The sequence shown here is derived from an EMBL/GenBank/DDBJ whole genome shotgun (WGS) entry which is preliminary data.</text>
</comment>
<evidence type="ECO:0000313" key="2">
    <source>
        <dbReference type="Proteomes" id="UP001202289"/>
    </source>
</evidence>
<sequence length="515" mass="60817">MLYLKIRQLHEKKFKVAQIAEELKISRPTVYKYLEMTFEEVKEYLVDLNRKPKKLDPYRDWIVAWLEEYPHLSAAQIKDWLLERYPDLKVGDSTVRLYISEIREIYQIEKKVIVRQYEAVSEQPMGKQIQVDWGETKQKTKAKKEVKLYFIAFVLAHSRYKYMEWQDKPFTTQDAIRCHENAFRYFGGRTEEIVYDQDHLLSVSENAGDLILTTEFQAYVKERKFRVHLCRKADPESKGMIENVVKYIKRNFADSRVFTNIDDWNTRALEWLGRTGNKNVHNTIKKRPVEVFLLEKQHLQPVSPILSKESICADIIPRTVNKDNTIRFQSNRYSVPVGTYKSQPDNQVFLEIQGEDVNVLVIRKQPDGDIIAEHQISFEKGKLIKNRNHTRDRSKGIEELKRSVISHFKDKEAAHMYVTEICLKYARYRRDQLAILKMVMKEDSEWINLALQKCIGEKLYSANDFRDVVSYLKKSNEETIWTSEKEIRIPTSEIQIEVPTRSLDTYTSILGGHSQ</sequence>
<organism evidence="1 2">
    <name type="scientific">Bacillus cytotoxicus</name>
    <dbReference type="NCBI Taxonomy" id="580165"/>
    <lineage>
        <taxon>Bacteria</taxon>
        <taxon>Bacillati</taxon>
        <taxon>Bacillota</taxon>
        <taxon>Bacilli</taxon>
        <taxon>Bacillales</taxon>
        <taxon>Bacillaceae</taxon>
        <taxon>Bacillus</taxon>
        <taxon>Bacillus cereus group</taxon>
    </lineage>
</organism>
<reference evidence="1" key="1">
    <citation type="submission" date="2022-05" db="EMBL/GenBank/DDBJ databases">
        <title>Comparative Genomics of Spacecraft Associated Microbes.</title>
        <authorList>
            <person name="Tran M.T."/>
            <person name="Wright A."/>
            <person name="Seuylemezian A."/>
            <person name="Eisen J."/>
            <person name="Coil D."/>
        </authorList>
    </citation>
    <scope>NUCLEOTIDE SEQUENCE</scope>
    <source>
        <strain evidence="1">FAIRING 10M-2.2</strain>
    </source>
</reference>
<gene>
    <name evidence="1" type="primary">istA</name>
    <name evidence="1" type="ORF">M3215_23060</name>
</gene>
<protein>
    <submittedName>
        <fullName evidence="1">IS21 family transposase</fullName>
    </submittedName>
</protein>
<keyword evidence="2" id="KW-1185">Reference proteome</keyword>
<proteinExistence type="predicted"/>
<name>A0ACC6AD24_9BACI</name>